<dbReference type="RefSeq" id="WP_191190512.1">
    <property type="nucleotide sequence ID" value="NZ_JACWMY010000010.1"/>
</dbReference>
<reference evidence="1 2" key="1">
    <citation type="submission" date="2020-09" db="EMBL/GenBank/DDBJ databases">
        <title>Novel species of Mucilaginibacter isolated from a glacier on the Tibetan Plateau.</title>
        <authorList>
            <person name="Liu Q."/>
            <person name="Xin Y.-H."/>
        </authorList>
    </citation>
    <scope>NUCLEOTIDE SEQUENCE [LARGE SCALE GENOMIC DNA]</scope>
    <source>
        <strain evidence="1 2">ZT4R22</strain>
    </source>
</reference>
<dbReference type="Gene3D" id="3.90.1140.10">
    <property type="entry name" value="Cyclic phosphodiesterase"/>
    <property type="match status" value="1"/>
</dbReference>
<dbReference type="SUPFAM" id="SSF55144">
    <property type="entry name" value="LigT-like"/>
    <property type="match status" value="1"/>
</dbReference>
<dbReference type="EMBL" id="JACWMY010000010">
    <property type="protein sequence ID" value="MBD1365846.1"/>
    <property type="molecule type" value="Genomic_DNA"/>
</dbReference>
<protein>
    <submittedName>
        <fullName evidence="1">2'-5' RNA ligase family protein</fullName>
    </submittedName>
</protein>
<sequence length="189" mass="22252">MYQKEFLHLLSLPLASNKKIQLFKRSCFKHIGKYLSMNARAHISFAKFIDDVDEQTGVPKLLDSYHEIYQQIFLRVPPPVIKLQGFGYFEHGPNYRTIYAAIVMDEKTTTWFDFVKQIFSIGNDFNPHVTIARRISTADFNKLWPFFERIQFEDSFQIDFLTVLAKKANDKELNYQLYKQIPFAGQYSA</sequence>
<name>A0ABR7WU58_9SPHI</name>
<accession>A0ABR7WU58</accession>
<organism evidence="1 2">
    <name type="scientific">Mucilaginibacter pankratovii</name>
    <dbReference type="NCBI Taxonomy" id="2772110"/>
    <lineage>
        <taxon>Bacteria</taxon>
        <taxon>Pseudomonadati</taxon>
        <taxon>Bacteroidota</taxon>
        <taxon>Sphingobacteriia</taxon>
        <taxon>Sphingobacteriales</taxon>
        <taxon>Sphingobacteriaceae</taxon>
        <taxon>Mucilaginibacter</taxon>
    </lineage>
</organism>
<keyword evidence="2" id="KW-1185">Reference proteome</keyword>
<proteinExistence type="predicted"/>
<evidence type="ECO:0000313" key="2">
    <source>
        <dbReference type="Proteomes" id="UP000606600"/>
    </source>
</evidence>
<evidence type="ECO:0000313" key="1">
    <source>
        <dbReference type="EMBL" id="MBD1365846.1"/>
    </source>
</evidence>
<keyword evidence="1" id="KW-0436">Ligase</keyword>
<dbReference type="Proteomes" id="UP000606600">
    <property type="component" value="Unassembled WGS sequence"/>
</dbReference>
<dbReference type="InterPro" id="IPR009097">
    <property type="entry name" value="Cyclic_Pdiesterase"/>
</dbReference>
<gene>
    <name evidence="1" type="ORF">IDJ77_18670</name>
</gene>
<comment type="caution">
    <text evidence="1">The sequence shown here is derived from an EMBL/GenBank/DDBJ whole genome shotgun (WGS) entry which is preliminary data.</text>
</comment>
<dbReference type="GO" id="GO:0016874">
    <property type="term" value="F:ligase activity"/>
    <property type="evidence" value="ECO:0007669"/>
    <property type="project" value="UniProtKB-KW"/>
</dbReference>
<dbReference type="Pfam" id="PF13563">
    <property type="entry name" value="2_5_RNA_ligase2"/>
    <property type="match status" value="1"/>
</dbReference>